<evidence type="ECO:0000256" key="1">
    <source>
        <dbReference type="SAM" id="MobiDB-lite"/>
    </source>
</evidence>
<feature type="non-terminal residue" evidence="2">
    <location>
        <position position="78"/>
    </location>
</feature>
<proteinExistence type="predicted"/>
<sequence>WVTSLEGPKDISRLMKSRANHTNVRVGIMDNKDNEKDSLKLLLDEHFPESIENDPAGSAQQSSFQITEPLEDYFSAES</sequence>
<keyword evidence="3" id="KW-1185">Reference proteome</keyword>
<evidence type="ECO:0000313" key="3">
    <source>
        <dbReference type="Proteomes" id="UP000595437"/>
    </source>
</evidence>
<accession>A0A7T8HJQ8</accession>
<protein>
    <submittedName>
        <fullName evidence="2">Uncharacterized protein</fullName>
    </submittedName>
</protein>
<dbReference type="Proteomes" id="UP000595437">
    <property type="component" value="Chromosome 8"/>
</dbReference>
<organism evidence="2 3">
    <name type="scientific">Caligus rogercresseyi</name>
    <name type="common">Sea louse</name>
    <dbReference type="NCBI Taxonomy" id="217165"/>
    <lineage>
        <taxon>Eukaryota</taxon>
        <taxon>Metazoa</taxon>
        <taxon>Ecdysozoa</taxon>
        <taxon>Arthropoda</taxon>
        <taxon>Crustacea</taxon>
        <taxon>Multicrustacea</taxon>
        <taxon>Hexanauplia</taxon>
        <taxon>Copepoda</taxon>
        <taxon>Siphonostomatoida</taxon>
        <taxon>Caligidae</taxon>
        <taxon>Caligus</taxon>
    </lineage>
</organism>
<feature type="non-terminal residue" evidence="2">
    <location>
        <position position="1"/>
    </location>
</feature>
<reference evidence="3" key="1">
    <citation type="submission" date="2021-01" db="EMBL/GenBank/DDBJ databases">
        <title>Caligus Genome Assembly.</title>
        <authorList>
            <person name="Gallardo-Escarate C."/>
        </authorList>
    </citation>
    <scope>NUCLEOTIDE SEQUENCE [LARGE SCALE GENOMIC DNA]</scope>
</reference>
<feature type="region of interest" description="Disordered" evidence="1">
    <location>
        <begin position="48"/>
        <end position="78"/>
    </location>
</feature>
<gene>
    <name evidence="2" type="ORF">FKW44_012612</name>
</gene>
<dbReference type="AlphaFoldDB" id="A0A7T8HJQ8"/>
<dbReference type="EMBL" id="CP045897">
    <property type="protein sequence ID" value="QQP51291.1"/>
    <property type="molecule type" value="Genomic_DNA"/>
</dbReference>
<name>A0A7T8HJQ8_CALRO</name>
<evidence type="ECO:0000313" key="2">
    <source>
        <dbReference type="EMBL" id="QQP51291.1"/>
    </source>
</evidence>